<dbReference type="HOGENOM" id="CLU_026663_1_0_1"/>
<keyword evidence="3" id="KW-0547">Nucleotide-binding</keyword>
<dbReference type="Pfam" id="PF02020">
    <property type="entry name" value="W2"/>
    <property type="match status" value="1"/>
</dbReference>
<dbReference type="PROSITE" id="PS51363">
    <property type="entry name" value="W2"/>
    <property type="match status" value="1"/>
</dbReference>
<organism evidence="8 9">
    <name type="scientific">Naumovozyma castellii</name>
    <name type="common">Yeast</name>
    <name type="synonym">Saccharomyces castellii</name>
    <dbReference type="NCBI Taxonomy" id="27288"/>
    <lineage>
        <taxon>Eukaryota</taxon>
        <taxon>Fungi</taxon>
        <taxon>Dikarya</taxon>
        <taxon>Ascomycota</taxon>
        <taxon>Saccharomycotina</taxon>
        <taxon>Saccharomycetes</taxon>
        <taxon>Saccharomycetales</taxon>
        <taxon>Saccharomycetaceae</taxon>
        <taxon>Naumovozyma</taxon>
    </lineage>
</organism>
<dbReference type="OMA" id="YRYKMEK"/>
<evidence type="ECO:0000256" key="3">
    <source>
        <dbReference type="ARBA" id="ARBA00022741"/>
    </source>
</evidence>
<dbReference type="InParanoid" id="G0V986"/>
<comment type="similarity">
    <text evidence="1">Belongs to the eIF-2-beta/eIF-5 family.</text>
</comment>
<dbReference type="InterPro" id="IPR016189">
    <property type="entry name" value="Transl_init_fac_IF2/IF5_N"/>
</dbReference>
<sequence>MQSSTQYDDLELLLINLKEDINFILHILYQERATKMSINICRDNHDPFYRYKMPPIQAKVEGRGNGIKTALLNVADVARALNRPTPYLVKYFGFELGAQTSISVEKDRYLVNGVHEPAKLQDVLDGFINKFVLCGSCKNPETEIIVTKNDDLVRDCKACGKRTPMDLRHKLSSFILKNPPESMNTGKKKKAATASANVRGGGVSISDIAQGKSATANDSGENVALADEDDDELSRQINAAASSLGEIEVKDDEWAVDMSEEAIRRRAKELAVETVPELTKLDEFGEWIIKEAGDDLENLPSDVELYKKAADLDVLSDPKIACVLAQTLFDENIVEEIVGHSAFFTKVFVTPEYEKHFLGGIERFLGLQHKELIPQLPKILVQLYNNDIISEEEIMRFGTKSSKKFVPKEVSKKVRRAAKPFITWLQNAESDEEESDEE</sequence>
<keyword evidence="5" id="KW-0342">GTP-binding</keyword>
<dbReference type="GO" id="GO:0005829">
    <property type="term" value="C:cytosol"/>
    <property type="evidence" value="ECO:0007669"/>
    <property type="project" value="TreeGrafter"/>
</dbReference>
<dbReference type="FunFam" id="3.30.30.170:FF:000002">
    <property type="entry name" value="Eukaryotic translation initiation factor 5"/>
    <property type="match status" value="1"/>
</dbReference>
<dbReference type="SUPFAM" id="SSF100966">
    <property type="entry name" value="Translation initiation factor 2 beta, aIF2beta, N-terminal domain"/>
    <property type="match status" value="1"/>
</dbReference>
<proteinExistence type="inferred from homology"/>
<dbReference type="PANTHER" id="PTHR23001:SF7">
    <property type="entry name" value="EUKARYOTIC TRANSLATION INITIATION FACTOR 5"/>
    <property type="match status" value="1"/>
</dbReference>
<dbReference type="Gene3D" id="3.30.30.170">
    <property type="match status" value="1"/>
</dbReference>
<dbReference type="Pfam" id="PF01873">
    <property type="entry name" value="eIF-5_eIF-2B"/>
    <property type="match status" value="1"/>
</dbReference>
<evidence type="ECO:0000256" key="6">
    <source>
        <dbReference type="SAM" id="MobiDB-lite"/>
    </source>
</evidence>
<dbReference type="FunFam" id="2.20.25.350:FF:000001">
    <property type="entry name" value="Eukaryotic translation initiation factor 5"/>
    <property type="match status" value="1"/>
</dbReference>
<gene>
    <name evidence="8" type="primary">NCAS0A14780</name>
    <name evidence="8" type="ordered locus">NCAS_0A14780</name>
</gene>
<dbReference type="GO" id="GO:0043614">
    <property type="term" value="C:multi-eIF complex"/>
    <property type="evidence" value="ECO:0007669"/>
    <property type="project" value="EnsemblFungi"/>
</dbReference>
<dbReference type="GO" id="GO:0033290">
    <property type="term" value="C:eukaryotic 48S preinitiation complex"/>
    <property type="evidence" value="ECO:0007669"/>
    <property type="project" value="EnsemblFungi"/>
</dbReference>
<dbReference type="InterPro" id="IPR016190">
    <property type="entry name" value="Transl_init_fac_IF2/IF5_Zn-bd"/>
</dbReference>
<dbReference type="FunCoup" id="G0V986">
    <property type="interactions" value="1315"/>
</dbReference>
<evidence type="ECO:0000313" key="9">
    <source>
        <dbReference type="Proteomes" id="UP000001640"/>
    </source>
</evidence>
<dbReference type="GO" id="GO:0005525">
    <property type="term" value="F:GTP binding"/>
    <property type="evidence" value="ECO:0007669"/>
    <property type="project" value="UniProtKB-KW"/>
</dbReference>
<name>G0V986_NAUCA</name>
<keyword evidence="4" id="KW-0648">Protein biosynthesis</keyword>
<dbReference type="GO" id="GO:0045947">
    <property type="term" value="P:negative regulation of translational initiation"/>
    <property type="evidence" value="ECO:0007669"/>
    <property type="project" value="EnsemblFungi"/>
</dbReference>
<dbReference type="GO" id="GO:0005096">
    <property type="term" value="F:GTPase activator activity"/>
    <property type="evidence" value="ECO:0007669"/>
    <property type="project" value="EnsemblFungi"/>
</dbReference>
<protein>
    <recommendedName>
        <fullName evidence="7">W2 domain-containing protein</fullName>
    </recommendedName>
</protein>
<dbReference type="InterPro" id="IPR002735">
    <property type="entry name" value="Transl_init_fac_IF2/IF5_dom"/>
</dbReference>
<reference evidence="9" key="1">
    <citation type="journal article" date="2011" name="Proc. Natl. Acad. Sci. U.S.A.">
        <title>Evolutionary erosion of yeast sex chromosomes by mating-type switching accidents.</title>
        <authorList>
            <person name="Gordon J.L."/>
            <person name="Armisen D."/>
            <person name="Proux-Wera E."/>
            <person name="Oheigeartaigh S.S."/>
            <person name="Byrne K.P."/>
            <person name="Wolfe K.H."/>
        </authorList>
    </citation>
    <scope>NUCLEOTIDE SEQUENCE [LARGE SCALE GENOMIC DNA]</scope>
    <source>
        <strain evidence="9">ATCC 76901 / BCRC 22586 / CBS 4309 / NBRC 1992 / NRRL Y-12630</strain>
    </source>
</reference>
<dbReference type="PANTHER" id="PTHR23001">
    <property type="entry name" value="EUKARYOTIC TRANSLATION INITIATION FACTOR"/>
    <property type="match status" value="1"/>
</dbReference>
<dbReference type="GeneID" id="96901512"/>
<reference key="2">
    <citation type="submission" date="2011-08" db="EMBL/GenBank/DDBJ databases">
        <title>Genome sequence of Naumovozyma castellii.</title>
        <authorList>
            <person name="Gordon J.L."/>
            <person name="Armisen D."/>
            <person name="Proux-Wera E."/>
            <person name="OhEigeartaigh S.S."/>
            <person name="Byrne K.P."/>
            <person name="Wolfe K.H."/>
        </authorList>
    </citation>
    <scope>NUCLEOTIDE SEQUENCE</scope>
    <source>
        <strain>Type strain:CBS 4309</strain>
    </source>
</reference>
<dbReference type="SMART" id="SM00653">
    <property type="entry name" value="eIF2B_5"/>
    <property type="match status" value="1"/>
</dbReference>
<evidence type="ECO:0000256" key="2">
    <source>
        <dbReference type="ARBA" id="ARBA00022540"/>
    </source>
</evidence>
<keyword evidence="2" id="KW-0396">Initiation factor</keyword>
<accession>G0V986</accession>
<dbReference type="SMART" id="SM00515">
    <property type="entry name" value="eIF5C"/>
    <property type="match status" value="1"/>
</dbReference>
<dbReference type="GO" id="GO:0003743">
    <property type="term" value="F:translation initiation factor activity"/>
    <property type="evidence" value="ECO:0007669"/>
    <property type="project" value="UniProtKB-KW"/>
</dbReference>
<dbReference type="SUPFAM" id="SSF48371">
    <property type="entry name" value="ARM repeat"/>
    <property type="match status" value="1"/>
</dbReference>
<evidence type="ECO:0000256" key="1">
    <source>
        <dbReference type="ARBA" id="ARBA00010397"/>
    </source>
</evidence>
<feature type="region of interest" description="Disordered" evidence="6">
    <location>
        <begin position="209"/>
        <end position="231"/>
    </location>
</feature>
<evidence type="ECO:0000259" key="7">
    <source>
        <dbReference type="PROSITE" id="PS51363"/>
    </source>
</evidence>
<dbReference type="SUPFAM" id="SSF75689">
    <property type="entry name" value="Zinc-binding domain of translation initiation factor 2 beta"/>
    <property type="match status" value="1"/>
</dbReference>
<dbReference type="RefSeq" id="XP_003674415.1">
    <property type="nucleotide sequence ID" value="XM_003674367.1"/>
</dbReference>
<dbReference type="GO" id="GO:0005092">
    <property type="term" value="F:GDP-dissociation inhibitor activity"/>
    <property type="evidence" value="ECO:0007669"/>
    <property type="project" value="EnsemblFungi"/>
</dbReference>
<dbReference type="GO" id="GO:0071074">
    <property type="term" value="F:eukaryotic initiation factor eIF2 binding"/>
    <property type="evidence" value="ECO:0007669"/>
    <property type="project" value="TreeGrafter"/>
</dbReference>
<dbReference type="AlphaFoldDB" id="G0V986"/>
<keyword evidence="9" id="KW-1185">Reference proteome</keyword>
<dbReference type="Gene3D" id="1.25.40.180">
    <property type="match status" value="1"/>
</dbReference>
<evidence type="ECO:0000313" key="8">
    <source>
        <dbReference type="EMBL" id="CCC68036.1"/>
    </source>
</evidence>
<dbReference type="GO" id="GO:0001732">
    <property type="term" value="P:formation of cytoplasmic translation initiation complex"/>
    <property type="evidence" value="ECO:0007669"/>
    <property type="project" value="EnsemblFungi"/>
</dbReference>
<dbReference type="FunFam" id="1.25.40.180:FF:000031">
    <property type="entry name" value="Eukaryotic translation initiation factor 5"/>
    <property type="match status" value="1"/>
</dbReference>
<dbReference type="CDD" id="cd11561">
    <property type="entry name" value="W2_eIF5"/>
    <property type="match status" value="1"/>
</dbReference>
<dbReference type="STRING" id="1064592.G0V986"/>
<dbReference type="InterPro" id="IPR016024">
    <property type="entry name" value="ARM-type_fold"/>
</dbReference>
<evidence type="ECO:0000256" key="5">
    <source>
        <dbReference type="ARBA" id="ARBA00023134"/>
    </source>
</evidence>
<dbReference type="GO" id="GO:0042256">
    <property type="term" value="P:cytosolic ribosome assembly"/>
    <property type="evidence" value="ECO:0007669"/>
    <property type="project" value="EnsemblFungi"/>
</dbReference>
<dbReference type="KEGG" id="ncs:NCAS_0A14780"/>
<dbReference type="InterPro" id="IPR045196">
    <property type="entry name" value="IF2/IF5"/>
</dbReference>
<dbReference type="OrthoDB" id="10250831at2759"/>
<dbReference type="Gene3D" id="2.20.25.350">
    <property type="match status" value="1"/>
</dbReference>
<feature type="domain" description="W2" evidence="7">
    <location>
        <begin position="274"/>
        <end position="435"/>
    </location>
</feature>
<evidence type="ECO:0000256" key="4">
    <source>
        <dbReference type="ARBA" id="ARBA00022917"/>
    </source>
</evidence>
<dbReference type="eggNOG" id="KOG2767">
    <property type="taxonomic scope" value="Eukaryota"/>
</dbReference>
<dbReference type="Proteomes" id="UP000001640">
    <property type="component" value="Chromosome 1"/>
</dbReference>
<dbReference type="EMBL" id="HE576752">
    <property type="protein sequence ID" value="CCC68036.1"/>
    <property type="molecule type" value="Genomic_DNA"/>
</dbReference>
<dbReference type="InterPro" id="IPR003307">
    <property type="entry name" value="W2_domain"/>
</dbReference>